<keyword evidence="2" id="KW-1185">Reference proteome</keyword>
<keyword evidence="1" id="KW-0378">Hydrolase</keyword>
<comment type="caution">
    <text evidence="1">The sequence shown here is derived from an EMBL/GenBank/DDBJ whole genome shotgun (WGS) entry which is preliminary data.</text>
</comment>
<accession>A0ACC2SQB3</accession>
<dbReference type="Proteomes" id="UP001165960">
    <property type="component" value="Unassembled WGS sequence"/>
</dbReference>
<evidence type="ECO:0000313" key="1">
    <source>
        <dbReference type="EMBL" id="KAJ9064356.1"/>
    </source>
</evidence>
<protein>
    <submittedName>
        <fullName evidence="1">Cdc25 phosphatase Ibp1</fullName>
        <ecNumber evidence="1">3.1.3.48</ecNumber>
    </submittedName>
</protein>
<dbReference type="EMBL" id="QTSX02004488">
    <property type="protein sequence ID" value="KAJ9064356.1"/>
    <property type="molecule type" value="Genomic_DNA"/>
</dbReference>
<organism evidence="1 2">
    <name type="scientific">Entomophthora muscae</name>
    <dbReference type="NCBI Taxonomy" id="34485"/>
    <lineage>
        <taxon>Eukaryota</taxon>
        <taxon>Fungi</taxon>
        <taxon>Fungi incertae sedis</taxon>
        <taxon>Zoopagomycota</taxon>
        <taxon>Entomophthoromycotina</taxon>
        <taxon>Entomophthoromycetes</taxon>
        <taxon>Entomophthorales</taxon>
        <taxon>Entomophthoraceae</taxon>
        <taxon>Entomophthora</taxon>
    </lineage>
</organism>
<dbReference type="EC" id="3.1.3.48" evidence="1"/>
<sequence length="166" mass="18559">MSLLCFSIPPVLSKGLVLSVKRYFVISKMGAHAKPMANVRYIEPIELSSMMNYLKINKDYSIIDVRDADFIGGNIVGAINVPSQYFHNHKAGLAEKLSSVPKVIFHCALSQERGPKCARIYHSYLTEVAQGKELSDDFIQEVMILRGGFTAWQTLFSKDSALTEKI</sequence>
<name>A0ACC2SQB3_9FUNG</name>
<reference evidence="1" key="1">
    <citation type="submission" date="2022-04" db="EMBL/GenBank/DDBJ databases">
        <title>Genome of the entomopathogenic fungus Entomophthora muscae.</title>
        <authorList>
            <person name="Elya C."/>
            <person name="Lovett B.R."/>
            <person name="Lee E."/>
            <person name="Macias A.M."/>
            <person name="Hajek A.E."/>
            <person name="De Bivort B.L."/>
            <person name="Kasson M.T."/>
            <person name="De Fine Licht H.H."/>
            <person name="Stajich J.E."/>
        </authorList>
    </citation>
    <scope>NUCLEOTIDE SEQUENCE</scope>
    <source>
        <strain evidence="1">Berkeley</strain>
    </source>
</reference>
<evidence type="ECO:0000313" key="2">
    <source>
        <dbReference type="Proteomes" id="UP001165960"/>
    </source>
</evidence>
<proteinExistence type="predicted"/>
<gene>
    <name evidence="1" type="primary">ibp1_2</name>
    <name evidence="1" type="ORF">DSO57_1031554</name>
</gene>